<dbReference type="InterPro" id="IPR001789">
    <property type="entry name" value="Sig_transdc_resp-reg_receiver"/>
</dbReference>
<dbReference type="PROSITE" id="PS50110">
    <property type="entry name" value="RESPONSE_REGULATORY"/>
    <property type="match status" value="1"/>
</dbReference>
<reference evidence="8 9" key="1">
    <citation type="submission" date="2017-06" db="EMBL/GenBank/DDBJ databases">
        <title>Comparative genomic analysis of Ambrosia Fusariam Clade fungi.</title>
        <authorList>
            <person name="Stajich J.E."/>
            <person name="Carrillo J."/>
            <person name="Kijimoto T."/>
            <person name="Eskalen A."/>
            <person name="O'Donnell K."/>
            <person name="Kasson M."/>
        </authorList>
    </citation>
    <scope>NUCLEOTIDE SEQUENCE [LARGE SCALE GENOMIC DNA]</scope>
    <source>
        <strain evidence="8 9">NRRL62579</strain>
    </source>
</reference>
<dbReference type="SUPFAM" id="SSF52172">
    <property type="entry name" value="CheY-like"/>
    <property type="match status" value="1"/>
</dbReference>
<dbReference type="Gene3D" id="3.40.309.10">
    <property type="entry name" value="Aldehyde Dehydrogenase, Chain A, domain 2"/>
    <property type="match status" value="1"/>
</dbReference>
<comment type="similarity">
    <text evidence="1">Belongs to the aldehyde dehydrogenase family.</text>
</comment>
<dbReference type="InterPro" id="IPR011006">
    <property type="entry name" value="CheY-like_superfamily"/>
</dbReference>
<dbReference type="SUPFAM" id="SSF53720">
    <property type="entry name" value="ALDH-like"/>
    <property type="match status" value="1"/>
</dbReference>
<proteinExistence type="inferred from homology"/>
<dbReference type="FunFam" id="3.40.605.10:FF:000001">
    <property type="entry name" value="Aldehyde dehydrogenase 1"/>
    <property type="match status" value="1"/>
</dbReference>
<feature type="region of interest" description="Disordered" evidence="6">
    <location>
        <begin position="155"/>
        <end position="205"/>
    </location>
</feature>
<dbReference type="FunFam" id="3.40.309.10:FF:000012">
    <property type="entry name" value="Betaine aldehyde dehydrogenase"/>
    <property type="match status" value="1"/>
</dbReference>
<gene>
    <name evidence="8" type="ORF">CEP52_011685</name>
</gene>
<dbReference type="InterPro" id="IPR015590">
    <property type="entry name" value="Aldehyde_DH_dom"/>
</dbReference>
<feature type="modified residue" description="4-aspartylphosphate" evidence="5">
    <location>
        <position position="251"/>
    </location>
</feature>
<keyword evidence="5" id="KW-0597">Phosphoprotein</keyword>
<evidence type="ECO:0000313" key="9">
    <source>
        <dbReference type="Proteomes" id="UP000287144"/>
    </source>
</evidence>
<dbReference type="EMBL" id="NKCK01000143">
    <property type="protein sequence ID" value="RSL96074.1"/>
    <property type="molecule type" value="Genomic_DNA"/>
</dbReference>
<dbReference type="EC" id="1.2.1.3" evidence="3"/>
<evidence type="ECO:0000256" key="1">
    <source>
        <dbReference type="ARBA" id="ARBA00009986"/>
    </source>
</evidence>
<dbReference type="FunFam" id="3.40.605.10:FF:000026">
    <property type="entry name" value="Aldehyde dehydrogenase, putative"/>
    <property type="match status" value="1"/>
</dbReference>
<organism evidence="8 9">
    <name type="scientific">Fusarium oligoseptatum</name>
    <dbReference type="NCBI Taxonomy" id="2604345"/>
    <lineage>
        <taxon>Eukaryota</taxon>
        <taxon>Fungi</taxon>
        <taxon>Dikarya</taxon>
        <taxon>Ascomycota</taxon>
        <taxon>Pezizomycotina</taxon>
        <taxon>Sordariomycetes</taxon>
        <taxon>Hypocreomycetidae</taxon>
        <taxon>Hypocreales</taxon>
        <taxon>Nectriaceae</taxon>
        <taxon>Fusarium</taxon>
        <taxon>Fusarium solani species complex</taxon>
    </lineage>
</organism>
<dbReference type="InterPro" id="IPR016161">
    <property type="entry name" value="Ald_DH/histidinol_DH"/>
</dbReference>
<evidence type="ECO:0000256" key="2">
    <source>
        <dbReference type="ARBA" id="ARBA00023002"/>
    </source>
</evidence>
<dbReference type="STRING" id="1325735.A0A428T1Y1"/>
<evidence type="ECO:0000256" key="5">
    <source>
        <dbReference type="PROSITE-ProRule" id="PRU00169"/>
    </source>
</evidence>
<dbReference type="InterPro" id="IPR016163">
    <property type="entry name" value="Ald_DH_C"/>
</dbReference>
<dbReference type="Proteomes" id="UP000287144">
    <property type="component" value="Unassembled WGS sequence"/>
</dbReference>
<evidence type="ECO:0000259" key="7">
    <source>
        <dbReference type="PROSITE" id="PS50110"/>
    </source>
</evidence>
<name>A0A428T1Y1_9HYPO</name>
<dbReference type="CDD" id="cd17546">
    <property type="entry name" value="REC_hyHK_CKI1_RcsC-like"/>
    <property type="match status" value="1"/>
</dbReference>
<dbReference type="SMART" id="SM00448">
    <property type="entry name" value="REC"/>
    <property type="match status" value="1"/>
</dbReference>
<protein>
    <recommendedName>
        <fullName evidence="3">aldehyde dehydrogenase (NAD(+))</fullName>
        <ecNumber evidence="3">1.2.1.3</ecNumber>
    </recommendedName>
</protein>
<comment type="catalytic activity">
    <reaction evidence="4">
        <text>an aldehyde + NAD(+) + H2O = a carboxylate + NADH + 2 H(+)</text>
        <dbReference type="Rhea" id="RHEA:16185"/>
        <dbReference type="ChEBI" id="CHEBI:15377"/>
        <dbReference type="ChEBI" id="CHEBI:15378"/>
        <dbReference type="ChEBI" id="CHEBI:17478"/>
        <dbReference type="ChEBI" id="CHEBI:29067"/>
        <dbReference type="ChEBI" id="CHEBI:57540"/>
        <dbReference type="ChEBI" id="CHEBI:57945"/>
        <dbReference type="EC" id="1.2.1.3"/>
    </reaction>
</comment>
<dbReference type="Pfam" id="PF00072">
    <property type="entry name" value="Response_reg"/>
    <property type="match status" value="1"/>
</dbReference>
<dbReference type="Pfam" id="PF00171">
    <property type="entry name" value="Aldedh"/>
    <property type="match status" value="1"/>
</dbReference>
<dbReference type="GO" id="GO:0004029">
    <property type="term" value="F:aldehyde dehydrogenase (NAD+) activity"/>
    <property type="evidence" value="ECO:0007669"/>
    <property type="project" value="UniProtKB-EC"/>
</dbReference>
<comment type="caution">
    <text evidence="8">The sequence shown here is derived from an EMBL/GenBank/DDBJ whole genome shotgun (WGS) entry which is preliminary data.</text>
</comment>
<evidence type="ECO:0000313" key="8">
    <source>
        <dbReference type="EMBL" id="RSL96074.1"/>
    </source>
</evidence>
<dbReference type="AlphaFoldDB" id="A0A428T1Y1"/>
<feature type="domain" description="Response regulatory" evidence="7">
    <location>
        <begin position="210"/>
        <end position="321"/>
    </location>
</feature>
<dbReference type="PANTHER" id="PTHR11699">
    <property type="entry name" value="ALDEHYDE DEHYDROGENASE-RELATED"/>
    <property type="match status" value="1"/>
</dbReference>
<dbReference type="Gene3D" id="3.40.50.2300">
    <property type="match status" value="1"/>
</dbReference>
<evidence type="ECO:0000256" key="4">
    <source>
        <dbReference type="ARBA" id="ARBA00049194"/>
    </source>
</evidence>
<keyword evidence="2" id="KW-0560">Oxidoreductase</keyword>
<sequence>MALQIRMRNETLIETCTNWFEMEVVKEEDGDASNADIYLYCEPPSIQSLKDRFESQHDIPTRSRKTPIAIICAGEEEAAQIARTQTKALAELSKIIEVVPQPCGPRKLAQVFKRCLQRIEEIAESESAQDSLPSPPQEPPVNGAKVEIVEAVPAEPAAEDEGDLTPVPSETTLPLPSPMPLDPETPLLAGDGGQLEQNDEKQETECNSTHVLLVDDNKINLQLLKNGQEALDKFTSRNLTSKKRFDYILMDISMPVMNGIEATKRIRQVERENQIQPTTVLALTGLASADARRDVLSAGVDVFLPKPVSFEEGGQHAFSFVCMFLQDCPHFQSDESHLLTTKLAEVSLFSFESLRSWVHFHSHPIWLKLPLSAPVAGRSPSLPACSLITSFLLLPITKQSPSKNPSTGDTIANLSAAQAADVDRAVASSKAAFKNTWRLTGPAKRRALLNKLGDLIEQNAEEFASIEAVDAGMLYTMSMGLSVTQAVECCRYYAGWADKLDGQSIENDQTLSYTRREPIGVCAAIVPWNSPLMITFWKLGPAIAAGNTLIIKTPELAPLYGQKLAQLIVEAGFPPGVINILCGIGSVAGQALADHTDVRKISFTGSEGVGRGILASAARSNLKRVSLELGGKGPAIIFKDADFENALLWAGAGITLHNGQICVAGSRIYVQEEIYDKFIAEFSKRTKDAVAGDPLLAETVKGPVISEAQKNRILGFITKAKEEGTKILHGGDEKLSEKGHYVPNTAFVDVSPDATIIKQEVFGPVASIAKFKTEEEVIALANGTDYGLAASIFTNDIARAVRVSEQVEVGIVTINTWGSIHANTPFGGIKQSGFGREMGQDALNDWTQVKCVKLSVPKL</sequence>
<dbReference type="Gene3D" id="3.40.605.10">
    <property type="entry name" value="Aldehyde Dehydrogenase, Chain A, domain 1"/>
    <property type="match status" value="1"/>
</dbReference>
<dbReference type="InterPro" id="IPR016162">
    <property type="entry name" value="Ald_DH_N"/>
</dbReference>
<dbReference type="GO" id="GO:0000160">
    <property type="term" value="P:phosphorelay signal transduction system"/>
    <property type="evidence" value="ECO:0007669"/>
    <property type="project" value="InterPro"/>
</dbReference>
<keyword evidence="9" id="KW-1185">Reference proteome</keyword>
<dbReference type="GO" id="GO:0046394">
    <property type="term" value="P:carboxylic acid biosynthetic process"/>
    <property type="evidence" value="ECO:0007669"/>
    <property type="project" value="UniProtKB-ARBA"/>
</dbReference>
<accession>A0A428T1Y1</accession>
<evidence type="ECO:0000256" key="3">
    <source>
        <dbReference type="ARBA" id="ARBA00024226"/>
    </source>
</evidence>
<evidence type="ECO:0000256" key="6">
    <source>
        <dbReference type="SAM" id="MobiDB-lite"/>
    </source>
</evidence>